<dbReference type="InterPro" id="IPR006122">
    <property type="entry name" value="HMA_Cu_ion-bd"/>
</dbReference>
<evidence type="ECO:0000256" key="2">
    <source>
        <dbReference type="ARBA" id="ARBA00023008"/>
    </source>
</evidence>
<evidence type="ECO:0000259" key="3">
    <source>
        <dbReference type="PROSITE" id="PS50846"/>
    </source>
</evidence>
<dbReference type="FunFam" id="3.30.70.100:FF:000001">
    <property type="entry name" value="ATPase copper transporting beta"/>
    <property type="match status" value="1"/>
</dbReference>
<dbReference type="InterPro" id="IPR017969">
    <property type="entry name" value="Heavy-metal-associated_CS"/>
</dbReference>
<dbReference type="PRINTS" id="PR00944">
    <property type="entry name" value="CUEXPORT"/>
</dbReference>
<dbReference type="AlphaFoldDB" id="A0A6J4HDL5"/>
<dbReference type="InterPro" id="IPR036163">
    <property type="entry name" value="HMA_dom_sf"/>
</dbReference>
<protein>
    <submittedName>
        <fullName evidence="4">Copper(I) chaperone CopZ</fullName>
    </submittedName>
</protein>
<dbReference type="InterPro" id="IPR000428">
    <property type="entry name" value="Cu-bd"/>
</dbReference>
<reference evidence="4" key="1">
    <citation type="submission" date="2020-02" db="EMBL/GenBank/DDBJ databases">
        <authorList>
            <person name="Meier V. D."/>
        </authorList>
    </citation>
    <scope>NUCLEOTIDE SEQUENCE</scope>
    <source>
        <strain evidence="4">AVDCRST_MAG76</strain>
    </source>
</reference>
<keyword evidence="1" id="KW-0479">Metal-binding</keyword>
<dbReference type="GO" id="GO:0005507">
    <property type="term" value="F:copper ion binding"/>
    <property type="evidence" value="ECO:0007669"/>
    <property type="project" value="InterPro"/>
</dbReference>
<dbReference type="Pfam" id="PF00403">
    <property type="entry name" value="HMA"/>
    <property type="match status" value="1"/>
</dbReference>
<dbReference type="PROSITE" id="PS50846">
    <property type="entry name" value="HMA_2"/>
    <property type="match status" value="1"/>
</dbReference>
<dbReference type="Gene3D" id="3.30.70.100">
    <property type="match status" value="1"/>
</dbReference>
<evidence type="ECO:0000256" key="1">
    <source>
        <dbReference type="ARBA" id="ARBA00022723"/>
    </source>
</evidence>
<evidence type="ECO:0000313" key="4">
    <source>
        <dbReference type="EMBL" id="CAA9221475.1"/>
    </source>
</evidence>
<name>A0A6J4HDL5_9ACTN</name>
<dbReference type="EMBL" id="CADCSZ010000041">
    <property type="protein sequence ID" value="CAA9221475.1"/>
    <property type="molecule type" value="Genomic_DNA"/>
</dbReference>
<dbReference type="InterPro" id="IPR006121">
    <property type="entry name" value="HMA_dom"/>
</dbReference>
<accession>A0A6J4HDL5</accession>
<dbReference type="PROSITE" id="PS01047">
    <property type="entry name" value="HMA_1"/>
    <property type="match status" value="1"/>
</dbReference>
<dbReference type="GO" id="GO:0006825">
    <property type="term" value="P:copper ion transport"/>
    <property type="evidence" value="ECO:0007669"/>
    <property type="project" value="InterPro"/>
</dbReference>
<dbReference type="CDD" id="cd00371">
    <property type="entry name" value="HMA"/>
    <property type="match status" value="1"/>
</dbReference>
<dbReference type="SUPFAM" id="SSF55008">
    <property type="entry name" value="HMA, heavy metal-associated domain"/>
    <property type="match status" value="1"/>
</dbReference>
<keyword evidence="2" id="KW-0186">Copper</keyword>
<organism evidence="4">
    <name type="scientific">uncultured Acidimicrobiales bacterium</name>
    <dbReference type="NCBI Taxonomy" id="310071"/>
    <lineage>
        <taxon>Bacteria</taxon>
        <taxon>Bacillati</taxon>
        <taxon>Actinomycetota</taxon>
        <taxon>Acidimicrobiia</taxon>
        <taxon>Acidimicrobiales</taxon>
        <taxon>environmental samples</taxon>
    </lineage>
</organism>
<gene>
    <name evidence="4" type="ORF">AVDCRST_MAG76-675</name>
</gene>
<feature type="domain" description="HMA" evidence="3">
    <location>
        <begin position="2"/>
        <end position="65"/>
    </location>
</feature>
<proteinExistence type="predicted"/>
<sequence>MTTTTYDVKGMTCGHCVRSVTEEISELEGVSSVDVDLEKGTAVVTGDAEVEDVRSAVTEAGFEVTGVH</sequence>
<dbReference type="NCBIfam" id="TIGR00003">
    <property type="entry name" value="copper ion binding protein"/>
    <property type="match status" value="1"/>
</dbReference>